<organism evidence="8 9">
    <name type="scientific">Coccomyxa viridis</name>
    <dbReference type="NCBI Taxonomy" id="1274662"/>
    <lineage>
        <taxon>Eukaryota</taxon>
        <taxon>Viridiplantae</taxon>
        <taxon>Chlorophyta</taxon>
        <taxon>core chlorophytes</taxon>
        <taxon>Trebouxiophyceae</taxon>
        <taxon>Trebouxiophyceae incertae sedis</taxon>
        <taxon>Coccomyxaceae</taxon>
        <taxon>Coccomyxa</taxon>
    </lineage>
</organism>
<dbReference type="Pfam" id="PF02801">
    <property type="entry name" value="Ketoacyl-synt_C"/>
    <property type="match status" value="1"/>
</dbReference>
<feature type="region of interest" description="N-terminal hotdog fold" evidence="3">
    <location>
        <begin position="514"/>
        <end position="637"/>
    </location>
</feature>
<dbReference type="InterPro" id="IPR020841">
    <property type="entry name" value="PKS_Beta-ketoAc_synthase_dom"/>
</dbReference>
<protein>
    <submittedName>
        <fullName evidence="8">G10412 protein</fullName>
    </submittedName>
</protein>
<proteinExistence type="inferred from homology"/>
<name>A0ABP1G5G4_9CHLO</name>
<dbReference type="Pfam" id="PF00109">
    <property type="entry name" value="ketoacyl-synt"/>
    <property type="match status" value="1"/>
</dbReference>
<dbReference type="SMART" id="SM00825">
    <property type="entry name" value="PKS_KS"/>
    <property type="match status" value="1"/>
</dbReference>
<dbReference type="PANTHER" id="PTHR43775:SF37">
    <property type="entry name" value="SI:DKEY-61P9.11"/>
    <property type="match status" value="1"/>
</dbReference>
<comment type="similarity">
    <text evidence="4">Belongs to the thiolase-like superfamily. Beta-ketoacyl-ACP synthases family.</text>
</comment>
<dbReference type="InterPro" id="IPR049552">
    <property type="entry name" value="PKS_DH_N"/>
</dbReference>
<dbReference type="SUPFAM" id="SSF53901">
    <property type="entry name" value="Thiolase-like"/>
    <property type="match status" value="1"/>
</dbReference>
<dbReference type="InterPro" id="IPR050091">
    <property type="entry name" value="PKS_NRPS_Biosynth_Enz"/>
</dbReference>
<feature type="compositionally biased region" description="Polar residues" evidence="5">
    <location>
        <begin position="620"/>
        <end position="632"/>
    </location>
</feature>
<dbReference type="InterPro" id="IPR014031">
    <property type="entry name" value="Ketoacyl_synth_C"/>
</dbReference>
<accession>A0ABP1G5G4</accession>
<keyword evidence="9" id="KW-1185">Reference proteome</keyword>
<feature type="active site" description="Proton acceptor; for dehydratase activity" evidence="3">
    <location>
        <position position="547"/>
    </location>
</feature>
<sequence>MVLVQGAPAGASAPEAEPAAASEAAEQPGYFGLDDSDIEEWLESSSNASLHALAVPQSPSTVKLLTACVYRGPRTGPSGDACRVVPPNRWEADIGWNEMFAPNKRFGSFVDDVELFDHAFFNTAQPEAEAMDAQQRLLLEAAFEALQCSPPQTFSGDTAKGVAVTVGVSYTEYYLNSAHQQMTAYTATSGTLSVICGRLSFTLALKGPSVSIDTACSSSLVGTHLAATSFLSADCPRALVCGVNLTMRAETTAVLSKAGMLAQDGRCKTLDAGADGYMRGEGCIVHLLQAFQPDELVAAHMVDQAAVLYGTAVNQDGRSSSLTAPNGPSQQQVIRSALTQGEVEAKDVHVLEMHGTGTGLGDPIEARLLPHIGAAFTVLQSAGAEGGAPLELQAAKSRLLHLEPAAGAAGLTQLMARLQQTPSHETLHLRSVNSHVATIFQTYSAKGNARGWLTRRAASTTTSDDGGKGGVSSFAYQGTNSHVTVGAPQHCHALVVCPQRFWDLRKFWFQATSHPLLWNLLKTTGAAGAVAAQAQLKRPAVGFLWDHIVQGRPILPGAVMFEMTMAFGKVLHGMETVQNEVAVASGAIPSPFVLSSSGQPVATSRIHLASGTAEVISSSSRETAHMSGSFTKPSNSPPAPSAAALAQRGGRTRRRAACLLSNLAAHGDAQRAQRKRKGVYAEACLWEGASDQRYWVHPAGADAAIHAGAALRKQEDKGMMASVAVGLYSAQEALEGKRTYPMPDWLSRFPP</sequence>
<feature type="domain" description="PKS/mFAS DH" evidence="7">
    <location>
        <begin position="514"/>
        <end position="751"/>
    </location>
</feature>
<dbReference type="EMBL" id="CAXHTA020000017">
    <property type="protein sequence ID" value="CAL5227446.1"/>
    <property type="molecule type" value="Genomic_DNA"/>
</dbReference>
<evidence type="ECO:0000256" key="1">
    <source>
        <dbReference type="ARBA" id="ARBA00022450"/>
    </source>
</evidence>
<dbReference type="Gene3D" id="3.40.47.10">
    <property type="match status" value="1"/>
</dbReference>
<reference evidence="8 9" key="1">
    <citation type="submission" date="2024-06" db="EMBL/GenBank/DDBJ databases">
        <authorList>
            <person name="Kraege A."/>
            <person name="Thomma B."/>
        </authorList>
    </citation>
    <scope>NUCLEOTIDE SEQUENCE [LARGE SCALE GENOMIC DNA]</scope>
</reference>
<dbReference type="InterPro" id="IPR049900">
    <property type="entry name" value="PKS_mFAS_DH"/>
</dbReference>
<feature type="domain" description="Ketosynthase family 3 (KS3)" evidence="6">
    <location>
        <begin position="43"/>
        <end position="487"/>
    </location>
</feature>
<dbReference type="InterPro" id="IPR042104">
    <property type="entry name" value="PKS_dehydratase_sf"/>
</dbReference>
<feature type="region of interest" description="C-terminal hotdog fold" evidence="3">
    <location>
        <begin position="650"/>
        <end position="751"/>
    </location>
</feature>
<feature type="region of interest" description="Disordered" evidence="5">
    <location>
        <begin position="1"/>
        <end position="25"/>
    </location>
</feature>
<feature type="active site" description="Proton donor; for dehydratase activity" evidence="3">
    <location>
        <position position="702"/>
    </location>
</feature>
<keyword evidence="1" id="KW-0596">Phosphopantetheine</keyword>
<evidence type="ECO:0000259" key="7">
    <source>
        <dbReference type="PROSITE" id="PS52019"/>
    </source>
</evidence>
<gene>
    <name evidence="8" type="primary">g10412</name>
    <name evidence="8" type="ORF">VP750_LOCUS9352</name>
</gene>
<dbReference type="PROSITE" id="PS52019">
    <property type="entry name" value="PKS_MFAS_DH"/>
    <property type="match status" value="1"/>
</dbReference>
<dbReference type="Gene3D" id="3.10.129.110">
    <property type="entry name" value="Polyketide synthase dehydratase"/>
    <property type="match status" value="1"/>
</dbReference>
<dbReference type="Pfam" id="PF21089">
    <property type="entry name" value="PKS_DH_N"/>
    <property type="match status" value="1"/>
</dbReference>
<dbReference type="InterPro" id="IPR014030">
    <property type="entry name" value="Ketoacyl_synth_N"/>
</dbReference>
<dbReference type="CDD" id="cd00833">
    <property type="entry name" value="PKS"/>
    <property type="match status" value="1"/>
</dbReference>
<evidence type="ECO:0000313" key="9">
    <source>
        <dbReference type="Proteomes" id="UP001497392"/>
    </source>
</evidence>
<dbReference type="Proteomes" id="UP001497392">
    <property type="component" value="Unassembled WGS sequence"/>
</dbReference>
<feature type="region of interest" description="Disordered" evidence="5">
    <location>
        <begin position="620"/>
        <end position="648"/>
    </location>
</feature>
<evidence type="ECO:0000259" key="6">
    <source>
        <dbReference type="PROSITE" id="PS52004"/>
    </source>
</evidence>
<dbReference type="PROSITE" id="PS52004">
    <property type="entry name" value="KS3_2"/>
    <property type="match status" value="1"/>
</dbReference>
<evidence type="ECO:0000256" key="5">
    <source>
        <dbReference type="SAM" id="MobiDB-lite"/>
    </source>
</evidence>
<dbReference type="SMART" id="SM00826">
    <property type="entry name" value="PKS_DH"/>
    <property type="match status" value="1"/>
</dbReference>
<dbReference type="PANTHER" id="PTHR43775">
    <property type="entry name" value="FATTY ACID SYNTHASE"/>
    <property type="match status" value="1"/>
</dbReference>
<comment type="caution">
    <text evidence="8">The sequence shown here is derived from an EMBL/GenBank/DDBJ whole genome shotgun (WGS) entry which is preliminary data.</text>
</comment>
<evidence type="ECO:0000256" key="3">
    <source>
        <dbReference type="PROSITE-ProRule" id="PRU01363"/>
    </source>
</evidence>
<evidence type="ECO:0000256" key="4">
    <source>
        <dbReference type="RuleBase" id="RU003694"/>
    </source>
</evidence>
<keyword evidence="4" id="KW-0808">Transferase</keyword>
<keyword evidence="2" id="KW-0597">Phosphoprotein</keyword>
<dbReference type="InterPro" id="IPR016039">
    <property type="entry name" value="Thiolase-like"/>
</dbReference>
<dbReference type="InterPro" id="IPR020807">
    <property type="entry name" value="PKS_DH"/>
</dbReference>
<evidence type="ECO:0000256" key="2">
    <source>
        <dbReference type="ARBA" id="ARBA00022553"/>
    </source>
</evidence>
<evidence type="ECO:0000313" key="8">
    <source>
        <dbReference type="EMBL" id="CAL5227446.1"/>
    </source>
</evidence>